<keyword evidence="2" id="KW-1185">Reference proteome</keyword>
<evidence type="ECO:0000313" key="1">
    <source>
        <dbReference type="EMBL" id="USW50559.1"/>
    </source>
</evidence>
<organism evidence="1 2">
    <name type="scientific">Septoria linicola</name>
    <dbReference type="NCBI Taxonomy" id="215465"/>
    <lineage>
        <taxon>Eukaryota</taxon>
        <taxon>Fungi</taxon>
        <taxon>Dikarya</taxon>
        <taxon>Ascomycota</taxon>
        <taxon>Pezizomycotina</taxon>
        <taxon>Dothideomycetes</taxon>
        <taxon>Dothideomycetidae</taxon>
        <taxon>Mycosphaerellales</taxon>
        <taxon>Mycosphaerellaceae</taxon>
        <taxon>Septoria</taxon>
    </lineage>
</organism>
<dbReference type="AlphaFoldDB" id="A0A9Q9AM22"/>
<dbReference type="Proteomes" id="UP001056384">
    <property type="component" value="Chromosome 3"/>
</dbReference>
<evidence type="ECO:0008006" key="3">
    <source>
        <dbReference type="Google" id="ProtNLM"/>
    </source>
</evidence>
<name>A0A9Q9AM22_9PEZI</name>
<protein>
    <recommendedName>
        <fullName evidence="3">F-box domain-containing protein</fullName>
    </recommendedName>
</protein>
<proteinExistence type="predicted"/>
<reference evidence="1" key="1">
    <citation type="submission" date="2022-06" db="EMBL/GenBank/DDBJ databases">
        <title>Complete genome sequences of two strains of the flax pathogen Septoria linicola.</title>
        <authorList>
            <person name="Lapalu N."/>
            <person name="Simon A."/>
            <person name="Demenou B."/>
            <person name="Paumier D."/>
            <person name="Guillot M.-P."/>
            <person name="Gout L."/>
            <person name="Valade R."/>
        </authorList>
    </citation>
    <scope>NUCLEOTIDE SEQUENCE</scope>
    <source>
        <strain evidence="1">SE15195</strain>
    </source>
</reference>
<dbReference type="EMBL" id="CP099420">
    <property type="protein sequence ID" value="USW50559.1"/>
    <property type="molecule type" value="Genomic_DNA"/>
</dbReference>
<sequence>MPSVPAAVHARWVAYCQKLATAQMLHYDHKCPFLELPVELRLRIYDYVIVNDVAAADITKITPLRHPMLEVCKSVRREANQEFDDEGIRLFSEKLDDILSEAYDREDEAFASFHGVWVLSEEGAKFWHDEYDLAQDRSYQAERAQAWVKCEERKRIHRCNYTD</sequence>
<gene>
    <name evidence="1" type="ORF">Slin15195_G038780</name>
</gene>
<evidence type="ECO:0000313" key="2">
    <source>
        <dbReference type="Proteomes" id="UP001056384"/>
    </source>
</evidence>
<accession>A0A9Q9AM22</accession>